<sequence>MPTAKINKAMIASECRFMHDLRNRNEKIGLAGGEAQLIKKERELKKKLAKTQGNLKTPNLQHFKSPLDCDLCTNPQVELPISRKKYIAVYRFILRVGRKWRPRLELWNKAQCERNHK</sequence>
<gene>
    <name evidence="1" type="ORF">TR151163</name>
</gene>
<accession>A0A0X3NLW2</accession>
<protein>
    <submittedName>
        <fullName evidence="1">Uncharacterized protein</fullName>
    </submittedName>
</protein>
<evidence type="ECO:0000313" key="1">
    <source>
        <dbReference type="EMBL" id="JAP40991.1"/>
    </source>
</evidence>
<dbReference type="EMBL" id="GEEE01022234">
    <property type="protein sequence ID" value="JAP40991.1"/>
    <property type="molecule type" value="Transcribed_RNA"/>
</dbReference>
<name>A0A0X3NLW2_SCHSO</name>
<proteinExistence type="predicted"/>
<organism evidence="1">
    <name type="scientific">Schistocephalus solidus</name>
    <name type="common">Tapeworm</name>
    <dbReference type="NCBI Taxonomy" id="70667"/>
    <lineage>
        <taxon>Eukaryota</taxon>
        <taxon>Metazoa</taxon>
        <taxon>Spiralia</taxon>
        <taxon>Lophotrochozoa</taxon>
        <taxon>Platyhelminthes</taxon>
        <taxon>Cestoda</taxon>
        <taxon>Eucestoda</taxon>
        <taxon>Diphyllobothriidea</taxon>
        <taxon>Diphyllobothriidae</taxon>
        <taxon>Schistocephalus</taxon>
    </lineage>
</organism>
<dbReference type="AlphaFoldDB" id="A0A0X3NLW2"/>
<reference evidence="1" key="1">
    <citation type="submission" date="2016-01" db="EMBL/GenBank/DDBJ databases">
        <title>Reference transcriptome for the parasite Schistocephalus solidus: insights into the molecular evolution of parasitism.</title>
        <authorList>
            <person name="Hebert F.O."/>
            <person name="Grambauer S."/>
            <person name="Barber I."/>
            <person name="Landry C.R."/>
            <person name="Aubin-Horth N."/>
        </authorList>
    </citation>
    <scope>NUCLEOTIDE SEQUENCE</scope>
</reference>